<comment type="caution">
    <text evidence="1">The sequence shown here is derived from an EMBL/GenBank/DDBJ whole genome shotgun (WGS) entry which is preliminary data.</text>
</comment>
<evidence type="ECO:0008006" key="3">
    <source>
        <dbReference type="Google" id="ProtNLM"/>
    </source>
</evidence>
<proteinExistence type="predicted"/>
<dbReference type="Proteomes" id="UP000318297">
    <property type="component" value="Unassembled WGS sequence"/>
</dbReference>
<organism evidence="1 2">
    <name type="scientific">Rudaeicoccus suwonensis</name>
    <dbReference type="NCBI Taxonomy" id="657409"/>
    <lineage>
        <taxon>Bacteria</taxon>
        <taxon>Bacillati</taxon>
        <taxon>Actinomycetota</taxon>
        <taxon>Actinomycetes</taxon>
        <taxon>Micrococcales</taxon>
        <taxon>Dermacoccaceae</taxon>
        <taxon>Rudaeicoccus</taxon>
    </lineage>
</organism>
<dbReference type="OrthoDB" id="9790578at2"/>
<gene>
    <name evidence="1" type="ORF">BKA23_3227</name>
</gene>
<accession>A0A561DX00</accession>
<keyword evidence="2" id="KW-1185">Reference proteome</keyword>
<dbReference type="EMBL" id="VIVQ01000004">
    <property type="protein sequence ID" value="TWE07860.1"/>
    <property type="molecule type" value="Genomic_DNA"/>
</dbReference>
<dbReference type="AlphaFoldDB" id="A0A561DX00"/>
<evidence type="ECO:0000313" key="2">
    <source>
        <dbReference type="Proteomes" id="UP000318297"/>
    </source>
</evidence>
<reference evidence="1 2" key="1">
    <citation type="submission" date="2019-06" db="EMBL/GenBank/DDBJ databases">
        <title>Sequencing the genomes of 1000 actinobacteria strains.</title>
        <authorList>
            <person name="Klenk H.-P."/>
        </authorList>
    </citation>
    <scope>NUCLEOTIDE SEQUENCE [LARGE SCALE GENOMIC DNA]</scope>
    <source>
        <strain evidence="1 2">DSM 19560</strain>
    </source>
</reference>
<name>A0A561DX00_9MICO</name>
<sequence length="276" mass="31376">MLNPRLIVGVVDEQARHRARLAPYVEPHLERRRRGIKHPIHDFLFTYYSYRPAQLMRWQPPGELASGKRTLAESTFQLLTATAGREGNFGCFGLHEWAMVYRDTDTRHPQPLRLGSERTDEVVESHRIGCSHWDAVRFFTPAALPLNTLRPFKDDRADFEQPGCLHATMDLYKHAYRLAEVVGSDLIADAFELAWDVRVMDMRAAPYDMTGITIDPDGIAWTPITIETAAGKREYADLQRQFAQRAAPIRQRFIDRLEVVLGAGHDRAAPAVSVNG</sequence>
<evidence type="ECO:0000313" key="1">
    <source>
        <dbReference type="EMBL" id="TWE07860.1"/>
    </source>
</evidence>
<protein>
    <recommendedName>
        <fullName evidence="3">3-methyladenine DNA glycosylase</fullName>
    </recommendedName>
</protein>